<feature type="region of interest" description="Disordered" evidence="1">
    <location>
        <begin position="281"/>
        <end position="304"/>
    </location>
</feature>
<comment type="caution">
    <text evidence="2">The sequence shown here is derived from an EMBL/GenBank/DDBJ whole genome shotgun (WGS) entry which is preliminary data.</text>
</comment>
<reference evidence="2 3" key="1">
    <citation type="submission" date="2019-06" db="EMBL/GenBank/DDBJ databases">
        <title>Draft genome sequence of Actinomyces johnsonii CCUG 34287T.</title>
        <authorList>
            <person name="Salva-Serra F."/>
            <person name="Cardew S."/>
            <person name="Moore E."/>
        </authorList>
    </citation>
    <scope>NUCLEOTIDE SEQUENCE [LARGE SCALE GENOMIC DNA]</scope>
    <source>
        <strain evidence="2 3">CCUG 34287</strain>
    </source>
</reference>
<gene>
    <name evidence="2" type="ORF">FK256_01695</name>
</gene>
<dbReference type="AlphaFoldDB" id="A0A508A736"/>
<dbReference type="RefSeq" id="WP_141423455.1">
    <property type="nucleotide sequence ID" value="NZ_JASPFB010000001.1"/>
</dbReference>
<evidence type="ECO:0000256" key="1">
    <source>
        <dbReference type="SAM" id="MobiDB-lite"/>
    </source>
</evidence>
<feature type="compositionally biased region" description="Low complexity" evidence="1">
    <location>
        <begin position="281"/>
        <end position="291"/>
    </location>
</feature>
<name>A0A508A736_9ACTO</name>
<proteinExistence type="predicted"/>
<accession>A0A508A736</accession>
<dbReference type="EMBL" id="VICB01000003">
    <property type="protein sequence ID" value="TQD44623.1"/>
    <property type="molecule type" value="Genomic_DNA"/>
</dbReference>
<organism evidence="2 3">
    <name type="scientific">Actinomyces johnsonii</name>
    <dbReference type="NCBI Taxonomy" id="544581"/>
    <lineage>
        <taxon>Bacteria</taxon>
        <taxon>Bacillati</taxon>
        <taxon>Actinomycetota</taxon>
        <taxon>Actinomycetes</taxon>
        <taxon>Actinomycetales</taxon>
        <taxon>Actinomycetaceae</taxon>
        <taxon>Actinomyces</taxon>
    </lineage>
</organism>
<evidence type="ECO:0000313" key="2">
    <source>
        <dbReference type="EMBL" id="TQD44623.1"/>
    </source>
</evidence>
<protein>
    <submittedName>
        <fullName evidence="2">Uncharacterized protein</fullName>
    </submittedName>
</protein>
<dbReference type="Proteomes" id="UP000319010">
    <property type="component" value="Unassembled WGS sequence"/>
</dbReference>
<evidence type="ECO:0000313" key="3">
    <source>
        <dbReference type="Proteomes" id="UP000319010"/>
    </source>
</evidence>
<sequence>MNSTRNPEAELADRVAALMGAALTEADVHRFLLDAADILGTESFAVYGPELFFRWARGDRYVEITSGPSSSDKGHSLYVKSFDRERAIDIDEYLTFENCELCEFPYVWTAELGRTGFNAFGPGTHYAVTWEMFDQTIAVILHALPDNLALIPPQWRRPLTLRWDMGATGLGLVSFTGTAEGLTVTVESTGEQVLIPRALLGNQVKMGDVVAGLAGGLPLADIRFAGSEGFGDANHQELYVATPNGNESGWDKDVVESLIQEHKENDSRPAMTMEDLRQLAATPAATSASADATDEDPEQSQPHWTTVPMKIGLSIPQILSVVEQVITGAPMEDVLTRLGGQPESRWGKTALRGNGWLAEPSSKGVSWEIEVITRPEGDEGKLLCFDEHHLADYAWRIAQALEQRYGSPYGMLTDNDGCFSRLFRVGNHGIEVGTSFPAVTVETGSFDKLAEFW</sequence>